<dbReference type="Gene3D" id="3.40.710.10">
    <property type="entry name" value="DD-peptidase/beta-lactamase superfamily"/>
    <property type="match status" value="1"/>
</dbReference>
<keyword evidence="4" id="KW-1185">Reference proteome</keyword>
<organism evidence="3 4">
    <name type="scientific">Chiayiivirga flava</name>
    <dbReference type="NCBI Taxonomy" id="659595"/>
    <lineage>
        <taxon>Bacteria</taxon>
        <taxon>Pseudomonadati</taxon>
        <taxon>Pseudomonadota</taxon>
        <taxon>Gammaproteobacteria</taxon>
        <taxon>Lysobacterales</taxon>
        <taxon>Lysobacteraceae</taxon>
        <taxon>Chiayiivirga</taxon>
    </lineage>
</organism>
<dbReference type="InterPro" id="IPR050789">
    <property type="entry name" value="Diverse_Enzym_Activities"/>
</dbReference>
<evidence type="ECO:0000313" key="3">
    <source>
        <dbReference type="EMBL" id="MBB5207884.1"/>
    </source>
</evidence>
<dbReference type="RefSeq" id="WP_183960402.1">
    <property type="nucleotide sequence ID" value="NZ_JACHHP010000002.1"/>
</dbReference>
<name>A0A7W8D4R3_9GAMM</name>
<dbReference type="EMBL" id="JACHHP010000002">
    <property type="protein sequence ID" value="MBB5207884.1"/>
    <property type="molecule type" value="Genomic_DNA"/>
</dbReference>
<sequence length="373" mass="40974">MRRFLPSLLVLLAAADALAAAPTDRPEALDDGWTVAAPAEVGVDAARLAALSARIEDQTFKKITSVLVARDGKLVHEAYFNGGERERLNDVRSASKSVTSLLVGAAIDRGLISGVDARVFGFFEDRRWAHPDARKLAFTLEDLLTMSAPWECNDDNQFSSGNEERMYVAEDWLQFALDLPMRGYAPWDTLPADAPYGRSFSYCTAGTLVLGAVVERATGKSLSAFAHEVLEAPLGITKVRWNVASGGVTMGGGGTRYRSRDLLKLAEMVRARGRWQGRQVISERYIDAALTPRAVPRENTEYGYLFWRLGTTEGKPRQWAWAMAGNGGNYVLIVPEQNLVAVITSEAYNQGYAHPQSQTILREYLIKALTASP</sequence>
<evidence type="ECO:0000256" key="1">
    <source>
        <dbReference type="SAM" id="SignalP"/>
    </source>
</evidence>
<protein>
    <submittedName>
        <fullName evidence="3">CubicO group peptidase (Beta-lactamase class C family)</fullName>
    </submittedName>
</protein>
<dbReference type="Pfam" id="PF00144">
    <property type="entry name" value="Beta-lactamase"/>
    <property type="match status" value="1"/>
</dbReference>
<dbReference type="PANTHER" id="PTHR43283:SF7">
    <property type="entry name" value="BETA-LACTAMASE-RELATED DOMAIN-CONTAINING PROTEIN"/>
    <property type="match status" value="1"/>
</dbReference>
<keyword evidence="1" id="KW-0732">Signal</keyword>
<reference evidence="3 4" key="1">
    <citation type="submission" date="2020-08" db="EMBL/GenBank/DDBJ databases">
        <title>Genomic Encyclopedia of Type Strains, Phase IV (KMG-IV): sequencing the most valuable type-strain genomes for metagenomic binning, comparative biology and taxonomic classification.</title>
        <authorList>
            <person name="Goeker M."/>
        </authorList>
    </citation>
    <scope>NUCLEOTIDE SEQUENCE [LARGE SCALE GENOMIC DNA]</scope>
    <source>
        <strain evidence="3 4">DSM 24163</strain>
    </source>
</reference>
<gene>
    <name evidence="3" type="ORF">HNQ52_001413</name>
</gene>
<dbReference type="PANTHER" id="PTHR43283">
    <property type="entry name" value="BETA-LACTAMASE-RELATED"/>
    <property type="match status" value="1"/>
</dbReference>
<feature type="domain" description="Beta-lactamase-related" evidence="2">
    <location>
        <begin position="65"/>
        <end position="345"/>
    </location>
</feature>
<proteinExistence type="predicted"/>
<accession>A0A7W8D4R3</accession>
<dbReference type="AlphaFoldDB" id="A0A7W8D4R3"/>
<comment type="caution">
    <text evidence="3">The sequence shown here is derived from an EMBL/GenBank/DDBJ whole genome shotgun (WGS) entry which is preliminary data.</text>
</comment>
<dbReference type="SUPFAM" id="SSF56601">
    <property type="entry name" value="beta-lactamase/transpeptidase-like"/>
    <property type="match status" value="1"/>
</dbReference>
<evidence type="ECO:0000259" key="2">
    <source>
        <dbReference type="Pfam" id="PF00144"/>
    </source>
</evidence>
<dbReference type="InterPro" id="IPR001466">
    <property type="entry name" value="Beta-lactam-related"/>
</dbReference>
<feature type="signal peptide" evidence="1">
    <location>
        <begin position="1"/>
        <end position="19"/>
    </location>
</feature>
<feature type="chain" id="PRO_5030660624" evidence="1">
    <location>
        <begin position="20"/>
        <end position="373"/>
    </location>
</feature>
<evidence type="ECO:0000313" key="4">
    <source>
        <dbReference type="Proteomes" id="UP000521199"/>
    </source>
</evidence>
<dbReference type="Proteomes" id="UP000521199">
    <property type="component" value="Unassembled WGS sequence"/>
</dbReference>
<dbReference type="InterPro" id="IPR012338">
    <property type="entry name" value="Beta-lactam/transpept-like"/>
</dbReference>